<evidence type="ECO:0000259" key="1">
    <source>
        <dbReference type="PROSITE" id="PS50943"/>
    </source>
</evidence>
<dbReference type="CDD" id="cd00093">
    <property type="entry name" value="HTH_XRE"/>
    <property type="match status" value="1"/>
</dbReference>
<dbReference type="InterPro" id="IPR001387">
    <property type="entry name" value="Cro/C1-type_HTH"/>
</dbReference>
<dbReference type="Proteomes" id="UP001501842">
    <property type="component" value="Unassembled WGS sequence"/>
</dbReference>
<dbReference type="Pfam" id="PF13560">
    <property type="entry name" value="HTH_31"/>
    <property type="match status" value="1"/>
</dbReference>
<name>A0ABP6GHK7_9ACTN</name>
<dbReference type="SMART" id="SM00530">
    <property type="entry name" value="HTH_XRE"/>
    <property type="match status" value="1"/>
</dbReference>
<accession>A0ABP6GHK7</accession>
<dbReference type="Gene3D" id="1.10.260.40">
    <property type="entry name" value="lambda repressor-like DNA-binding domains"/>
    <property type="match status" value="1"/>
</dbReference>
<dbReference type="InterPro" id="IPR010982">
    <property type="entry name" value="Lambda_DNA-bd_dom_sf"/>
</dbReference>
<gene>
    <name evidence="2" type="ORF">GCM10010439_12820</name>
</gene>
<evidence type="ECO:0000313" key="2">
    <source>
        <dbReference type="EMBL" id="GAA2721795.1"/>
    </source>
</evidence>
<dbReference type="PROSITE" id="PS50943">
    <property type="entry name" value="HTH_CROC1"/>
    <property type="match status" value="1"/>
</dbReference>
<protein>
    <submittedName>
        <fullName evidence="2">Helix-turn-helix transcriptional regulator</fullName>
    </submittedName>
</protein>
<dbReference type="SUPFAM" id="SSF47413">
    <property type="entry name" value="lambda repressor-like DNA-binding domains"/>
    <property type="match status" value="1"/>
</dbReference>
<organism evidence="2 3">
    <name type="scientific">Actinocorallia aurantiaca</name>
    <dbReference type="NCBI Taxonomy" id="46204"/>
    <lineage>
        <taxon>Bacteria</taxon>
        <taxon>Bacillati</taxon>
        <taxon>Actinomycetota</taxon>
        <taxon>Actinomycetes</taxon>
        <taxon>Streptosporangiales</taxon>
        <taxon>Thermomonosporaceae</taxon>
        <taxon>Actinocorallia</taxon>
    </lineage>
</organism>
<keyword evidence="3" id="KW-1185">Reference proteome</keyword>
<feature type="domain" description="HTH cro/C1-type" evidence="1">
    <location>
        <begin position="31"/>
        <end position="85"/>
    </location>
</feature>
<dbReference type="InterPro" id="IPR043917">
    <property type="entry name" value="DUF5753"/>
</dbReference>
<comment type="caution">
    <text evidence="2">The sequence shown here is derived from an EMBL/GenBank/DDBJ whole genome shotgun (WGS) entry which is preliminary data.</text>
</comment>
<reference evidence="3" key="1">
    <citation type="journal article" date="2019" name="Int. J. Syst. Evol. Microbiol.">
        <title>The Global Catalogue of Microorganisms (GCM) 10K type strain sequencing project: providing services to taxonomists for standard genome sequencing and annotation.</title>
        <authorList>
            <consortium name="The Broad Institute Genomics Platform"/>
            <consortium name="The Broad Institute Genome Sequencing Center for Infectious Disease"/>
            <person name="Wu L."/>
            <person name="Ma J."/>
        </authorList>
    </citation>
    <scope>NUCLEOTIDE SEQUENCE [LARGE SCALE GENOMIC DNA]</scope>
    <source>
        <strain evidence="3">JCM 8201</strain>
    </source>
</reference>
<proteinExistence type="predicted"/>
<sequence>MTRNLMESGPAVTDEWRAGPTAPRMILGAQLRRLREGRGITREAAADVIRGSESKISRMELGRHKFKSRDLEDLLELYGVLDEERSVLLELGRQSGLAGWWQPYSDLVPSWFEPCLGLEQAASVIRGYEIRAVHDLLQTPDYARAELVRRHPGETRERIARRVELRLHRQDVLARPGGPRLWMILDEAALRRPAGDAALMRAQFDHLAELSACPNIRVQILPFSYGVHAVAGTPVTLLRLPAGELPDVVFLERHNDGDYPDRPVDVLRYRQLIDELATNALAPDRTPEFLDRVLRDL</sequence>
<evidence type="ECO:0000313" key="3">
    <source>
        <dbReference type="Proteomes" id="UP001501842"/>
    </source>
</evidence>
<dbReference type="RefSeq" id="WP_344449254.1">
    <property type="nucleotide sequence ID" value="NZ_BAAATZ010000005.1"/>
</dbReference>
<dbReference type="EMBL" id="BAAATZ010000005">
    <property type="protein sequence ID" value="GAA2721795.1"/>
    <property type="molecule type" value="Genomic_DNA"/>
</dbReference>
<dbReference type="Pfam" id="PF19054">
    <property type="entry name" value="DUF5753"/>
    <property type="match status" value="1"/>
</dbReference>